<feature type="non-terminal residue" evidence="1">
    <location>
        <position position="1"/>
    </location>
</feature>
<evidence type="ECO:0000313" key="1">
    <source>
        <dbReference type="EMBL" id="GAH47362.1"/>
    </source>
</evidence>
<accession>X1FQU9</accession>
<comment type="caution">
    <text evidence="1">The sequence shown here is derived from an EMBL/GenBank/DDBJ whole genome shotgun (WGS) entry which is preliminary data.</text>
</comment>
<proteinExistence type="predicted"/>
<dbReference type="AlphaFoldDB" id="X1FQU9"/>
<reference evidence="1" key="1">
    <citation type="journal article" date="2014" name="Front. Microbiol.">
        <title>High frequency of phylogenetically diverse reductive dehalogenase-homologous genes in deep subseafloor sedimentary metagenomes.</title>
        <authorList>
            <person name="Kawai M."/>
            <person name="Futagami T."/>
            <person name="Toyoda A."/>
            <person name="Takaki Y."/>
            <person name="Nishi S."/>
            <person name="Hori S."/>
            <person name="Arai W."/>
            <person name="Tsubouchi T."/>
            <person name="Morono Y."/>
            <person name="Uchiyama I."/>
            <person name="Ito T."/>
            <person name="Fujiyama A."/>
            <person name="Inagaki F."/>
            <person name="Takami H."/>
        </authorList>
    </citation>
    <scope>NUCLEOTIDE SEQUENCE</scope>
    <source>
        <strain evidence="1">Expedition CK06-06</strain>
    </source>
</reference>
<sequence>DVHLLGEVPGRAQRIQIHTFAVGARARAQRMRIPRLPPMDGGYETSEQT</sequence>
<name>X1FQU9_9ZZZZ</name>
<gene>
    <name evidence="1" type="ORF">S03H2_12768</name>
</gene>
<organism evidence="1">
    <name type="scientific">marine sediment metagenome</name>
    <dbReference type="NCBI Taxonomy" id="412755"/>
    <lineage>
        <taxon>unclassified sequences</taxon>
        <taxon>metagenomes</taxon>
        <taxon>ecological metagenomes</taxon>
    </lineage>
</organism>
<dbReference type="EMBL" id="BARU01006489">
    <property type="protein sequence ID" value="GAH47362.1"/>
    <property type="molecule type" value="Genomic_DNA"/>
</dbReference>
<protein>
    <submittedName>
        <fullName evidence="1">Uncharacterized protein</fullName>
    </submittedName>
</protein>